<name>A0ABV8KMV9_9ACTN</name>
<dbReference type="Proteomes" id="UP001595868">
    <property type="component" value="Unassembled WGS sequence"/>
</dbReference>
<proteinExistence type="predicted"/>
<evidence type="ECO:0000256" key="1">
    <source>
        <dbReference type="SAM" id="Phobius"/>
    </source>
</evidence>
<organism evidence="2 3">
    <name type="scientific">Micromonospora zhanjiangensis</name>
    <dbReference type="NCBI Taxonomy" id="1522057"/>
    <lineage>
        <taxon>Bacteria</taxon>
        <taxon>Bacillati</taxon>
        <taxon>Actinomycetota</taxon>
        <taxon>Actinomycetes</taxon>
        <taxon>Micromonosporales</taxon>
        <taxon>Micromonosporaceae</taxon>
        <taxon>Micromonospora</taxon>
    </lineage>
</organism>
<comment type="caution">
    <text evidence="2">The sequence shown here is derived from an EMBL/GenBank/DDBJ whole genome shotgun (WGS) entry which is preliminary data.</text>
</comment>
<dbReference type="RefSeq" id="WP_377546373.1">
    <property type="nucleotide sequence ID" value="NZ_JBHSBN010000010.1"/>
</dbReference>
<sequence>MSQQYSVPAQQPKKTLGDRFRGLSTVGKFRVVVLIVALLVAPFAIYAGLDEPNQAKVGDCMAGKGADDLHTVKCTDTAAEWKVLGRLEGKTEADHDRGDACNAFPDTGASFYQDGRRFRKGFILCLGPAKG</sequence>
<keyword evidence="3" id="KW-1185">Reference proteome</keyword>
<keyword evidence="1" id="KW-0812">Transmembrane</keyword>
<dbReference type="EMBL" id="JBHSBN010000010">
    <property type="protein sequence ID" value="MFC4107451.1"/>
    <property type="molecule type" value="Genomic_DNA"/>
</dbReference>
<protein>
    <submittedName>
        <fullName evidence="2">Uncharacterized protein</fullName>
    </submittedName>
</protein>
<evidence type="ECO:0000313" key="3">
    <source>
        <dbReference type="Proteomes" id="UP001595868"/>
    </source>
</evidence>
<keyword evidence="1" id="KW-1133">Transmembrane helix</keyword>
<reference evidence="3" key="1">
    <citation type="journal article" date="2019" name="Int. J. Syst. Evol. Microbiol.">
        <title>The Global Catalogue of Microorganisms (GCM) 10K type strain sequencing project: providing services to taxonomists for standard genome sequencing and annotation.</title>
        <authorList>
            <consortium name="The Broad Institute Genomics Platform"/>
            <consortium name="The Broad Institute Genome Sequencing Center for Infectious Disease"/>
            <person name="Wu L."/>
            <person name="Ma J."/>
        </authorList>
    </citation>
    <scope>NUCLEOTIDE SEQUENCE [LARGE SCALE GENOMIC DNA]</scope>
    <source>
        <strain evidence="3">2902at01</strain>
    </source>
</reference>
<accession>A0ABV8KMV9</accession>
<evidence type="ECO:0000313" key="2">
    <source>
        <dbReference type="EMBL" id="MFC4107451.1"/>
    </source>
</evidence>
<keyword evidence="1" id="KW-0472">Membrane</keyword>
<feature type="transmembrane region" description="Helical" evidence="1">
    <location>
        <begin position="29"/>
        <end position="49"/>
    </location>
</feature>
<gene>
    <name evidence="2" type="ORF">ACFOX0_16160</name>
</gene>